<organism evidence="1 2">
    <name type="scientific">Serratia fonticola</name>
    <dbReference type="NCBI Taxonomy" id="47917"/>
    <lineage>
        <taxon>Bacteria</taxon>
        <taxon>Pseudomonadati</taxon>
        <taxon>Pseudomonadota</taxon>
        <taxon>Gammaproteobacteria</taxon>
        <taxon>Enterobacterales</taxon>
        <taxon>Yersiniaceae</taxon>
        <taxon>Serratia</taxon>
    </lineage>
</organism>
<name>A0AAJ2DAR7_SERFO</name>
<evidence type="ECO:0000313" key="1">
    <source>
        <dbReference type="EMBL" id="MDQ9126911.1"/>
    </source>
</evidence>
<dbReference type="AlphaFoldDB" id="A0AAJ2DAR7"/>
<gene>
    <name evidence="1" type="ORF">RDT67_10765</name>
</gene>
<reference evidence="1" key="1">
    <citation type="submission" date="2023-08" db="EMBL/GenBank/DDBJ databases">
        <title>The Comparative Genomic Analysis of Yersiniaceae from Polar Regions.</title>
        <authorList>
            <person name="Goncharov A."/>
            <person name="Aslanov B."/>
            <person name="Kolodzhieva V."/>
            <person name="Azarov D."/>
            <person name="Mochov A."/>
            <person name="Lebedeva E."/>
        </authorList>
    </citation>
    <scope>NUCLEOTIDE SEQUENCE</scope>
    <source>
        <strain evidence="1">Vf</strain>
    </source>
</reference>
<protein>
    <submittedName>
        <fullName evidence="1">ANR family transcriptional regulator</fullName>
    </submittedName>
</protein>
<comment type="caution">
    <text evidence="1">The sequence shown here is derived from an EMBL/GenBank/DDBJ whole genome shotgun (WGS) entry which is preliminary data.</text>
</comment>
<accession>A0AAJ2DAR7</accession>
<dbReference type="InterPro" id="IPR047666">
    <property type="entry name" value="ANR_neg_reg"/>
</dbReference>
<dbReference type="NCBIfam" id="NF033650">
    <property type="entry name" value="ANR_neg_reg"/>
    <property type="match status" value="1"/>
</dbReference>
<sequence length="67" mass="7702">MLTYIEYAESAASLEKSRLFRDAASDWSRAASAARTPVNREWASIRAAYCNHAIHRPQWFENRGPVF</sequence>
<dbReference type="RefSeq" id="WP_179249747.1">
    <property type="nucleotide sequence ID" value="NZ_JACBIX010000002.1"/>
</dbReference>
<proteinExistence type="predicted"/>
<dbReference type="Proteomes" id="UP001224622">
    <property type="component" value="Unassembled WGS sequence"/>
</dbReference>
<evidence type="ECO:0000313" key="2">
    <source>
        <dbReference type="Proteomes" id="UP001224622"/>
    </source>
</evidence>
<dbReference type="EMBL" id="JAVIGA010000009">
    <property type="protein sequence ID" value="MDQ9126911.1"/>
    <property type="molecule type" value="Genomic_DNA"/>
</dbReference>